<dbReference type="EMBL" id="OC323438">
    <property type="protein sequence ID" value="CAD7413107.1"/>
    <property type="molecule type" value="Genomic_DNA"/>
</dbReference>
<gene>
    <name evidence="1" type="ORF">TCEB3V08_LOCUS11649</name>
</gene>
<name>A0A7R9H9L4_TIMCR</name>
<reference evidence="1" key="1">
    <citation type="submission" date="2020-11" db="EMBL/GenBank/DDBJ databases">
        <authorList>
            <person name="Tran Van P."/>
        </authorList>
    </citation>
    <scope>NUCLEOTIDE SEQUENCE</scope>
</reference>
<protein>
    <submittedName>
        <fullName evidence="1">Uncharacterized protein</fullName>
    </submittedName>
</protein>
<dbReference type="AlphaFoldDB" id="A0A7R9H9L4"/>
<sequence length="347" mass="38108">MFHARPSQPAVRLVIAGLIEENGLPWTPTLGSRQLALATLIWVTNHLLHLIWCGSDSLTSTLLSYLLQRLSTLGTKAVPSVDSAPGTTLVHPCSLIPSILPTCRGACWTAAFEVWVLLTVVHASFLPATLLVYSWHRGGTLRSYHTWCYPGTHHLGTPLLAHSLDRACMPRSLLDCIRLECMGLEAGHLPCLQSLRPDIEGIIRYVDCCPREYGAERSLHNPSTMNAERVYMFYTICTPAKECVPRTEGILAVHLVLKNKLFQVLVCAFHCIKHTLPHLNDHVAGILKLFHASHGRFIARIHGLVAAVFDRGGPVGITERAPVPLTAPEQEDGGGISSFNNTVYTLS</sequence>
<organism evidence="1">
    <name type="scientific">Timema cristinae</name>
    <name type="common">Walking stick</name>
    <dbReference type="NCBI Taxonomy" id="61476"/>
    <lineage>
        <taxon>Eukaryota</taxon>
        <taxon>Metazoa</taxon>
        <taxon>Ecdysozoa</taxon>
        <taxon>Arthropoda</taxon>
        <taxon>Hexapoda</taxon>
        <taxon>Insecta</taxon>
        <taxon>Pterygota</taxon>
        <taxon>Neoptera</taxon>
        <taxon>Polyneoptera</taxon>
        <taxon>Phasmatodea</taxon>
        <taxon>Timematodea</taxon>
        <taxon>Timematoidea</taxon>
        <taxon>Timematidae</taxon>
        <taxon>Timema</taxon>
    </lineage>
</organism>
<accession>A0A7R9H9L4</accession>
<proteinExistence type="predicted"/>
<evidence type="ECO:0000313" key="1">
    <source>
        <dbReference type="EMBL" id="CAD7413107.1"/>
    </source>
</evidence>